<feature type="transmembrane region" description="Helical" evidence="1">
    <location>
        <begin position="204"/>
        <end position="228"/>
    </location>
</feature>
<comment type="caution">
    <text evidence="2">The sequence shown here is derived from an EMBL/GenBank/DDBJ whole genome shotgun (WGS) entry which is preliminary data.</text>
</comment>
<dbReference type="Proteomes" id="UP000221763">
    <property type="component" value="Unassembled WGS sequence"/>
</dbReference>
<organism evidence="2 5">
    <name type="scientific">Streptococcus macedonicus</name>
    <name type="common">Streptococcus gallolyticus macedonicus</name>
    <dbReference type="NCBI Taxonomy" id="59310"/>
    <lineage>
        <taxon>Bacteria</taxon>
        <taxon>Bacillati</taxon>
        <taxon>Bacillota</taxon>
        <taxon>Bacilli</taxon>
        <taxon>Lactobacillales</taxon>
        <taxon>Streptococcaceae</taxon>
        <taxon>Streptococcus</taxon>
    </lineage>
</organism>
<evidence type="ECO:0000313" key="2">
    <source>
        <dbReference type="EMBL" id="PHV55863.1"/>
    </source>
</evidence>
<dbReference type="EMBL" id="PEBM01000056">
    <property type="protein sequence ID" value="PHV55863.1"/>
    <property type="molecule type" value="Genomic_DNA"/>
</dbReference>
<evidence type="ECO:0000313" key="4">
    <source>
        <dbReference type="Proteomes" id="UP000221763"/>
    </source>
</evidence>
<reference evidence="4 5" key="1">
    <citation type="submission" date="2017-10" db="EMBL/GenBank/DDBJ databases">
        <title>Whole-genome sequence of three Streptococcus macedonicus strains isolated from Italian cheeses of the Veneto region.</title>
        <authorList>
            <person name="Treu L."/>
            <person name="De Diego-Diaz B."/>
            <person name="Papadimitriou K."/>
            <person name="Tsakalidou E."/>
            <person name="Corich V."/>
            <person name="Giacomini A."/>
        </authorList>
    </citation>
    <scope>NUCLEOTIDE SEQUENCE [LARGE SCALE GENOMIC DNA]</scope>
    <source>
        <strain evidence="3 4">19AS</strain>
        <strain evidence="2 5">27MV</strain>
    </source>
</reference>
<evidence type="ECO:0000313" key="5">
    <source>
        <dbReference type="Proteomes" id="UP000222913"/>
    </source>
</evidence>
<name>A0A2G3NQQ8_STRMC</name>
<feature type="transmembrane region" description="Helical" evidence="1">
    <location>
        <begin position="74"/>
        <end position="92"/>
    </location>
</feature>
<feature type="transmembrane region" description="Helical" evidence="1">
    <location>
        <begin position="249"/>
        <end position="267"/>
    </location>
</feature>
<gene>
    <name evidence="3" type="ORF">CS009_04225</name>
    <name evidence="2" type="ORF">CS010_09470</name>
</gene>
<protein>
    <submittedName>
        <fullName evidence="2">Uncharacterized protein</fullName>
    </submittedName>
</protein>
<evidence type="ECO:0000313" key="3">
    <source>
        <dbReference type="EMBL" id="PHV57840.1"/>
    </source>
</evidence>
<keyword evidence="1" id="KW-0472">Membrane</keyword>
<dbReference type="Proteomes" id="UP000222913">
    <property type="component" value="Unassembled WGS sequence"/>
</dbReference>
<dbReference type="RefSeq" id="WP_041973224.1">
    <property type="nucleotide sequence ID" value="NZ_PEBM01000056.1"/>
</dbReference>
<proteinExistence type="predicted"/>
<keyword evidence="1" id="KW-1133">Transmembrane helix</keyword>
<dbReference type="EMBL" id="PEBN01000020">
    <property type="protein sequence ID" value="PHV57840.1"/>
    <property type="molecule type" value="Genomic_DNA"/>
</dbReference>
<evidence type="ECO:0000256" key="1">
    <source>
        <dbReference type="SAM" id="Phobius"/>
    </source>
</evidence>
<accession>A0A2G3NQQ8</accession>
<dbReference type="AlphaFoldDB" id="A0A2G3NQQ8"/>
<dbReference type="GeneID" id="64019366"/>
<sequence length="269" mass="31440">MSFFLLILTFTITYLIPIIQTILQIWEFITNKKESSITVNGNIYETTINYEVQEVNSSRLSENIEYIRKKLFSFYPKMILLLFIFNFISNWINLPSDSILKGNTNNFSLFTNGLTPIFEAIIQMFANAFIATILPTVSLTVSFLSVLLLKKILHFKFANLFTIAYYILTIFCYLQLYQNLKDFDLTSISIIINVLNVTIDYSPLVTLFAFITMFIFTAVSQTLINIIFETKETKKDFKLLENLLPRFRFYIFLVAIPIVLSFIINYYKN</sequence>
<feature type="transmembrane region" description="Helical" evidence="1">
    <location>
        <begin position="157"/>
        <end position="176"/>
    </location>
</feature>
<keyword evidence="1" id="KW-0812">Transmembrane</keyword>
<feature type="transmembrane region" description="Helical" evidence="1">
    <location>
        <begin position="120"/>
        <end position="145"/>
    </location>
</feature>
<feature type="transmembrane region" description="Helical" evidence="1">
    <location>
        <begin position="6"/>
        <end position="26"/>
    </location>
</feature>